<evidence type="ECO:0000313" key="2">
    <source>
        <dbReference type="Proteomes" id="UP000054928"/>
    </source>
</evidence>
<evidence type="ECO:0000313" key="1">
    <source>
        <dbReference type="EMBL" id="CEG41132.1"/>
    </source>
</evidence>
<organism evidence="1 2">
    <name type="scientific">Plasmopara halstedii</name>
    <name type="common">Downy mildew of sunflower</name>
    <dbReference type="NCBI Taxonomy" id="4781"/>
    <lineage>
        <taxon>Eukaryota</taxon>
        <taxon>Sar</taxon>
        <taxon>Stramenopiles</taxon>
        <taxon>Oomycota</taxon>
        <taxon>Peronosporomycetes</taxon>
        <taxon>Peronosporales</taxon>
        <taxon>Peronosporaceae</taxon>
        <taxon>Plasmopara</taxon>
    </lineage>
</organism>
<name>A0A0P1AIZ1_PLAHL</name>
<dbReference type="GeneID" id="36406352"/>
<dbReference type="RefSeq" id="XP_024577501.1">
    <property type="nucleotide sequence ID" value="XM_024726867.1"/>
</dbReference>
<dbReference type="AlphaFoldDB" id="A0A0P1AIZ1"/>
<keyword evidence="2" id="KW-1185">Reference proteome</keyword>
<sequence>MQDSRAKRKVIGDEERMIKFPFDLNEVPPIRLTDMLRDFQLHLKVRGQQGTTTSAGPSQLLNNDEVDSTFVTQLEEALAETDWTALKSHIGQLNDAFRHMKAPLQILSTESADLSQFGPYSRLILSIALQLTRIFDGQEIIEDVWIYIVKHLIHYGFSRREVELILRTAGYDDIKLYITSYDQIMAALSEEDILNFVLLIEPDSTEIADKFAIRSANLIASRTEFDQALTNSKWADFLGTWNRAGYDRDKVEKYLDKTFLSESDRHNLLRYYTALISKRSV</sequence>
<dbReference type="Proteomes" id="UP000054928">
    <property type="component" value="Unassembled WGS sequence"/>
</dbReference>
<reference evidence="2" key="1">
    <citation type="submission" date="2014-09" db="EMBL/GenBank/DDBJ databases">
        <authorList>
            <person name="Sharma Rahul"/>
            <person name="Thines Marco"/>
        </authorList>
    </citation>
    <scope>NUCLEOTIDE SEQUENCE [LARGE SCALE GENOMIC DNA]</scope>
</reference>
<accession>A0A0P1AIZ1</accession>
<protein>
    <submittedName>
        <fullName evidence="1">Uncharacterized protein</fullName>
    </submittedName>
</protein>
<dbReference type="EMBL" id="CCYD01000524">
    <property type="protein sequence ID" value="CEG41132.1"/>
    <property type="molecule type" value="Genomic_DNA"/>
</dbReference>
<proteinExistence type="predicted"/>